<accession>A0A5P3VFQ3</accession>
<reference evidence="1 2" key="1">
    <citation type="submission" date="2018-09" db="EMBL/GenBank/DDBJ databases">
        <title>Complete genome sequence of Cupriavidus oxalaticus T2, a bacterium capable of phenol tolerance and degradation.</title>
        <authorList>
            <person name="Yan J."/>
        </authorList>
    </citation>
    <scope>NUCLEOTIDE SEQUENCE [LARGE SCALE GENOMIC DNA]</scope>
    <source>
        <strain evidence="1 2">T2</strain>
    </source>
</reference>
<dbReference type="AlphaFoldDB" id="A0A5P3VFQ3"/>
<protein>
    <recommendedName>
        <fullName evidence="3">DNA-binding protein</fullName>
    </recommendedName>
</protein>
<dbReference type="Proteomes" id="UP000325743">
    <property type="component" value="Chromosome 1"/>
</dbReference>
<sequence>MSIEEVNAELNIKRTTAHHMRKAGTYPPVTYLRPGKPVVLRVNFESWLRNLAQQHQADNTEAA</sequence>
<evidence type="ECO:0000313" key="2">
    <source>
        <dbReference type="Proteomes" id="UP000325743"/>
    </source>
</evidence>
<proteinExistence type="predicted"/>
<gene>
    <name evidence="1" type="ORF">D2917_11035</name>
</gene>
<name>A0A5P3VFQ3_9BURK</name>
<organism evidence="1 2">
    <name type="scientific">Cupriavidus oxalaticus</name>
    <dbReference type="NCBI Taxonomy" id="96344"/>
    <lineage>
        <taxon>Bacteria</taxon>
        <taxon>Pseudomonadati</taxon>
        <taxon>Pseudomonadota</taxon>
        <taxon>Betaproteobacteria</taxon>
        <taxon>Burkholderiales</taxon>
        <taxon>Burkholderiaceae</taxon>
        <taxon>Cupriavidus</taxon>
    </lineage>
</organism>
<dbReference type="EMBL" id="CP032518">
    <property type="protein sequence ID" value="QEZ44715.1"/>
    <property type="molecule type" value="Genomic_DNA"/>
</dbReference>
<evidence type="ECO:0008006" key="3">
    <source>
        <dbReference type="Google" id="ProtNLM"/>
    </source>
</evidence>
<evidence type="ECO:0000313" key="1">
    <source>
        <dbReference type="EMBL" id="QEZ44715.1"/>
    </source>
</evidence>